<comment type="cofactor">
    <cofactor evidence="8">
        <name>FAD</name>
        <dbReference type="ChEBI" id="CHEBI:57692"/>
    </cofactor>
    <text evidence="8">Binds 1 FAD per dimer.</text>
</comment>
<evidence type="ECO:0000256" key="5">
    <source>
        <dbReference type="ARBA" id="ARBA00022827"/>
    </source>
</evidence>
<dbReference type="OrthoDB" id="9770286at2"/>
<organism evidence="10 11">
    <name type="scientific">Trebonia kvetii</name>
    <dbReference type="NCBI Taxonomy" id="2480626"/>
    <lineage>
        <taxon>Bacteria</taxon>
        <taxon>Bacillati</taxon>
        <taxon>Actinomycetota</taxon>
        <taxon>Actinomycetes</taxon>
        <taxon>Streptosporangiales</taxon>
        <taxon>Treboniaceae</taxon>
        <taxon>Trebonia</taxon>
    </lineage>
</organism>
<keyword evidence="4" id="KW-0285">Flavoprotein</keyword>
<dbReference type="PANTHER" id="PTHR43153:SF1">
    <property type="entry name" value="ELECTRON TRANSFER FLAVOPROTEIN SUBUNIT ALPHA, MITOCHONDRIAL"/>
    <property type="match status" value="1"/>
</dbReference>
<dbReference type="InterPro" id="IPR014730">
    <property type="entry name" value="ETF_a/b_N"/>
</dbReference>
<evidence type="ECO:0000256" key="1">
    <source>
        <dbReference type="ARBA" id="ARBA00005817"/>
    </source>
</evidence>
<comment type="subunit">
    <text evidence="2">Heterodimer of an alpha and a beta subunit.</text>
</comment>
<dbReference type="Gene3D" id="3.40.50.620">
    <property type="entry name" value="HUPs"/>
    <property type="match status" value="1"/>
</dbReference>
<evidence type="ECO:0000313" key="11">
    <source>
        <dbReference type="Proteomes" id="UP000460272"/>
    </source>
</evidence>
<evidence type="ECO:0000256" key="6">
    <source>
        <dbReference type="ARBA" id="ARBA00022982"/>
    </source>
</evidence>
<evidence type="ECO:0000256" key="8">
    <source>
        <dbReference type="PIRSR" id="PIRSR000089-1"/>
    </source>
</evidence>
<dbReference type="AlphaFoldDB" id="A0A6P2BS55"/>
<evidence type="ECO:0000256" key="4">
    <source>
        <dbReference type="ARBA" id="ARBA00022630"/>
    </source>
</evidence>
<evidence type="ECO:0000256" key="2">
    <source>
        <dbReference type="ARBA" id="ARBA00011355"/>
    </source>
</evidence>
<dbReference type="Proteomes" id="UP000460272">
    <property type="component" value="Unassembled WGS sequence"/>
</dbReference>
<reference evidence="10 11" key="1">
    <citation type="submission" date="2018-11" db="EMBL/GenBank/DDBJ databases">
        <title>Trebonia kvetii gen.nov., sp.nov., a novel acidophilic actinobacterium, and proposal of the new actinobacterial family Treboniaceae fam. nov.</title>
        <authorList>
            <person name="Rapoport D."/>
            <person name="Sagova-Mareckova M."/>
            <person name="Sedlacek I."/>
            <person name="Provaznik J."/>
            <person name="Kralova S."/>
            <person name="Pavlinic D."/>
            <person name="Benes V."/>
            <person name="Kopecky J."/>
        </authorList>
    </citation>
    <scope>NUCLEOTIDE SEQUENCE [LARGE SCALE GENOMIC DNA]</scope>
    <source>
        <strain evidence="10 11">15Tr583</strain>
    </source>
</reference>
<dbReference type="InterPro" id="IPR014729">
    <property type="entry name" value="Rossmann-like_a/b/a_fold"/>
</dbReference>
<proteinExistence type="inferred from homology"/>
<protein>
    <submittedName>
        <fullName evidence="10">Electron transfer flavoprotein subunit alpha/FixB family protein</fullName>
    </submittedName>
</protein>
<dbReference type="SUPFAM" id="SSF52402">
    <property type="entry name" value="Adenine nucleotide alpha hydrolases-like"/>
    <property type="match status" value="1"/>
</dbReference>
<keyword evidence="6" id="KW-0249">Electron transport</keyword>
<dbReference type="PROSITE" id="PS00696">
    <property type="entry name" value="ETF_ALPHA"/>
    <property type="match status" value="1"/>
</dbReference>
<evidence type="ECO:0000256" key="3">
    <source>
        <dbReference type="ARBA" id="ARBA00022448"/>
    </source>
</evidence>
<dbReference type="RefSeq" id="WP_145858479.1">
    <property type="nucleotide sequence ID" value="NZ_RPFW01000006.1"/>
</dbReference>
<dbReference type="GO" id="GO:0009055">
    <property type="term" value="F:electron transfer activity"/>
    <property type="evidence" value="ECO:0007669"/>
    <property type="project" value="InterPro"/>
</dbReference>
<dbReference type="GO" id="GO:0050660">
    <property type="term" value="F:flavin adenine dinucleotide binding"/>
    <property type="evidence" value="ECO:0007669"/>
    <property type="project" value="InterPro"/>
</dbReference>
<dbReference type="Gene3D" id="3.40.50.1220">
    <property type="entry name" value="TPP-binding domain"/>
    <property type="match status" value="1"/>
</dbReference>
<sequence>MTVFCLIELDGAEVADASLRALTLARGLAGADGGPAGLVAVAFDTLPAPVGASLAAYGADDVYLVSGIEGYAPQAQARGLAGLLASAADVSVAGAFLPGGALPDGALPDGAGPDGAGHAVVAAGTDHGNEILAHLGAITGLPMAANCVTASAAGAGTVDLVRQRWAGLLLEEAVLDAPHVLLTVATDAVAAEPAPAPGAAVVHEVAAAVTESDLAVRAVETSAGTGGASLATARVVVGGGRGVGSADGFAPLEELAALLGGVVGVSRVVTSEGWRPHSMQVGQTGTKITPDLYLACGISGAIQHFAGCAGARHIIAINTDPSAPMMTRADYAIIGDLHEVIPALLKALHDRAPS</sequence>
<feature type="binding site" evidence="8">
    <location>
        <begin position="280"/>
        <end position="284"/>
    </location>
    <ligand>
        <name>FAD</name>
        <dbReference type="ChEBI" id="CHEBI:57692"/>
    </ligand>
</feature>
<dbReference type="Pfam" id="PF00766">
    <property type="entry name" value="ETF_alpha"/>
    <property type="match status" value="1"/>
</dbReference>
<dbReference type="SUPFAM" id="SSF52467">
    <property type="entry name" value="DHS-like NAD/FAD-binding domain"/>
    <property type="match status" value="1"/>
</dbReference>
<feature type="binding site" evidence="8">
    <location>
        <position position="241"/>
    </location>
    <ligand>
        <name>FAD</name>
        <dbReference type="ChEBI" id="CHEBI:57692"/>
    </ligand>
</feature>
<evidence type="ECO:0000259" key="9">
    <source>
        <dbReference type="SMART" id="SM00893"/>
    </source>
</evidence>
<dbReference type="PIRSF" id="PIRSF000089">
    <property type="entry name" value="Electra_flavoP_a"/>
    <property type="match status" value="1"/>
</dbReference>
<dbReference type="InterPro" id="IPR029035">
    <property type="entry name" value="DHS-like_NAD/FAD-binding_dom"/>
</dbReference>
<comment type="caution">
    <text evidence="10">The sequence shown here is derived from an EMBL/GenBank/DDBJ whole genome shotgun (WGS) entry which is preliminary data.</text>
</comment>
<dbReference type="InterPro" id="IPR014731">
    <property type="entry name" value="ETF_asu_C"/>
</dbReference>
<dbReference type="PANTHER" id="PTHR43153">
    <property type="entry name" value="ELECTRON TRANSFER FLAVOPROTEIN ALPHA"/>
    <property type="match status" value="1"/>
</dbReference>
<accession>A0A6P2BS55</accession>
<dbReference type="Pfam" id="PF01012">
    <property type="entry name" value="ETF"/>
    <property type="match status" value="1"/>
</dbReference>
<dbReference type="InterPro" id="IPR018206">
    <property type="entry name" value="ETF_asu_C_CS"/>
</dbReference>
<comment type="function">
    <text evidence="7">The electron transfer flavoprotein serves as a specific electron acceptor for other dehydrogenases. It transfers the electrons to the main respiratory chain via ETF-ubiquinone oxidoreductase (ETF dehydrogenase).</text>
</comment>
<feature type="binding site" evidence="8">
    <location>
        <begin position="266"/>
        <end position="267"/>
    </location>
    <ligand>
        <name>FAD</name>
        <dbReference type="ChEBI" id="CHEBI:57692"/>
    </ligand>
</feature>
<dbReference type="GO" id="GO:0033539">
    <property type="term" value="P:fatty acid beta-oxidation using acyl-CoA dehydrogenase"/>
    <property type="evidence" value="ECO:0007669"/>
    <property type="project" value="TreeGrafter"/>
</dbReference>
<feature type="binding site" evidence="8">
    <location>
        <position position="318"/>
    </location>
    <ligand>
        <name>FAD</name>
        <dbReference type="ChEBI" id="CHEBI:57692"/>
    </ligand>
</feature>
<name>A0A6P2BS55_9ACTN</name>
<evidence type="ECO:0000256" key="7">
    <source>
        <dbReference type="ARBA" id="ARBA00025649"/>
    </source>
</evidence>
<dbReference type="SMART" id="SM00893">
    <property type="entry name" value="ETF"/>
    <property type="match status" value="1"/>
</dbReference>
<evidence type="ECO:0000313" key="10">
    <source>
        <dbReference type="EMBL" id="TVZ01688.1"/>
    </source>
</evidence>
<keyword evidence="11" id="KW-1185">Reference proteome</keyword>
<dbReference type="InterPro" id="IPR001308">
    <property type="entry name" value="ETF_a/FixB"/>
</dbReference>
<dbReference type="EMBL" id="RPFW01000006">
    <property type="protein sequence ID" value="TVZ01688.1"/>
    <property type="molecule type" value="Genomic_DNA"/>
</dbReference>
<comment type="similarity">
    <text evidence="1">Belongs to the ETF alpha-subunit/FixB family.</text>
</comment>
<keyword evidence="5 8" id="KW-0274">FAD</keyword>
<keyword evidence="3" id="KW-0813">Transport</keyword>
<feature type="binding site" evidence="8">
    <location>
        <begin position="297"/>
        <end position="304"/>
    </location>
    <ligand>
        <name>FAD</name>
        <dbReference type="ChEBI" id="CHEBI:57692"/>
    </ligand>
</feature>
<feature type="domain" description="Electron transfer flavoprotein alpha/beta-subunit N-terminal" evidence="9">
    <location>
        <begin position="3"/>
        <end position="218"/>
    </location>
</feature>
<gene>
    <name evidence="10" type="ORF">EAS64_29915</name>
</gene>